<protein>
    <recommendedName>
        <fullName evidence="4">Hydrogenase expression protein HypF</fullName>
    </recommendedName>
</protein>
<dbReference type="EMBL" id="JAAKZV010000245">
    <property type="protein sequence ID" value="NGN68954.1"/>
    <property type="molecule type" value="Genomic_DNA"/>
</dbReference>
<dbReference type="Proteomes" id="UP000481583">
    <property type="component" value="Unassembled WGS sequence"/>
</dbReference>
<evidence type="ECO:0000256" key="1">
    <source>
        <dbReference type="SAM" id="MobiDB-lite"/>
    </source>
</evidence>
<feature type="compositionally biased region" description="Basic and acidic residues" evidence="1">
    <location>
        <begin position="77"/>
        <end position="93"/>
    </location>
</feature>
<accession>A0A6G4U9U8</accession>
<evidence type="ECO:0000313" key="3">
    <source>
        <dbReference type="Proteomes" id="UP000481583"/>
    </source>
</evidence>
<feature type="compositionally biased region" description="Low complexity" evidence="1">
    <location>
        <begin position="178"/>
        <end position="187"/>
    </location>
</feature>
<evidence type="ECO:0000313" key="2">
    <source>
        <dbReference type="EMBL" id="NGN68954.1"/>
    </source>
</evidence>
<feature type="compositionally biased region" description="Basic and acidic residues" evidence="1">
    <location>
        <begin position="224"/>
        <end position="249"/>
    </location>
</feature>
<gene>
    <name evidence="2" type="ORF">G5C51_34325</name>
</gene>
<feature type="compositionally biased region" description="Basic and acidic residues" evidence="1">
    <location>
        <begin position="164"/>
        <end position="177"/>
    </location>
</feature>
<proteinExistence type="predicted"/>
<evidence type="ECO:0008006" key="4">
    <source>
        <dbReference type="Google" id="ProtNLM"/>
    </source>
</evidence>
<feature type="region of interest" description="Disordered" evidence="1">
    <location>
        <begin position="1"/>
        <end position="24"/>
    </location>
</feature>
<keyword evidence="3" id="KW-1185">Reference proteome</keyword>
<comment type="caution">
    <text evidence="2">The sequence shown here is derived from an EMBL/GenBank/DDBJ whole genome shotgun (WGS) entry which is preliminary data.</text>
</comment>
<dbReference type="AlphaFoldDB" id="A0A6G4U9U8"/>
<name>A0A6G4U9U8_9ACTN</name>
<sequence>MVADQRSGPRHAAPRRSVLAKAKMPAGKAIALAAMPTAVFTMMTLTPRLASAEGAPDKAASAKDIENPFSGDECEPQEDKKKADAKKDEEKKPSPSPSESSAKPSPSEDDKSDGLLPKPDATGEQDESKADEPEPEASSSSSEPEPEPSESESKNPLDPLGVGDKIKDFFTPDDKESATPSPTTSSPEADEPEPKPTSESPEPKPEPTESSEPKADESSNPAKDLLDKATEKPKPDASEKADGNPENGKEPFPCPTPDPKALADADVEQGIPLLSDTPYTLDTTKLTNTNQVYKGIVKVRTASGKIKPVMKIECDTIDIENMKQEFKNPDGTVGHVDGGPGTTSKFRGGKVTLYVEELEGKLFGLIPVKFNVDLPLPPIPLPISIVTDAKVTLAAQFGGTLTVPGLQQYSTPN</sequence>
<reference evidence="2 3" key="1">
    <citation type="submission" date="2020-02" db="EMBL/GenBank/DDBJ databases">
        <title>Whole-genome analyses of novel actinobacteria.</title>
        <authorList>
            <person name="Sahin N."/>
        </authorList>
    </citation>
    <scope>NUCLEOTIDE SEQUENCE [LARGE SCALE GENOMIC DNA]</scope>
    <source>
        <strain evidence="2 3">A7024</strain>
    </source>
</reference>
<organism evidence="2 3">
    <name type="scientific">Streptomyces coryli</name>
    <dbReference type="NCBI Taxonomy" id="1128680"/>
    <lineage>
        <taxon>Bacteria</taxon>
        <taxon>Bacillati</taxon>
        <taxon>Actinomycetota</taxon>
        <taxon>Actinomycetes</taxon>
        <taxon>Kitasatosporales</taxon>
        <taxon>Streptomycetaceae</taxon>
        <taxon>Streptomyces</taxon>
    </lineage>
</organism>
<feature type="region of interest" description="Disordered" evidence="1">
    <location>
        <begin position="51"/>
        <end position="262"/>
    </location>
</feature>
<feature type="compositionally biased region" description="Basic and acidic residues" evidence="1">
    <location>
        <begin position="192"/>
        <end position="217"/>
    </location>
</feature>